<evidence type="ECO:0000313" key="3">
    <source>
        <dbReference type="Proteomes" id="UP000186015"/>
    </source>
</evidence>
<feature type="transmembrane region" description="Helical" evidence="1">
    <location>
        <begin position="176"/>
        <end position="195"/>
    </location>
</feature>
<proteinExistence type="predicted"/>
<accession>A0A1H7IDG6</accession>
<evidence type="ECO:0000313" key="2">
    <source>
        <dbReference type="EMBL" id="SEK60519.1"/>
    </source>
</evidence>
<dbReference type="AlphaFoldDB" id="A0A1H7IDG6"/>
<keyword evidence="1" id="KW-0812">Transmembrane</keyword>
<dbReference type="RefSeq" id="WP_074831039.1">
    <property type="nucleotide sequence ID" value="NZ_FOAT01000003.1"/>
</dbReference>
<keyword evidence="1" id="KW-0472">Membrane</keyword>
<feature type="transmembrane region" description="Helical" evidence="1">
    <location>
        <begin position="280"/>
        <end position="299"/>
    </location>
</feature>
<feature type="transmembrane region" description="Helical" evidence="1">
    <location>
        <begin position="215"/>
        <end position="236"/>
    </location>
</feature>
<feature type="transmembrane region" description="Helical" evidence="1">
    <location>
        <begin position="58"/>
        <end position="78"/>
    </location>
</feature>
<evidence type="ECO:0000256" key="1">
    <source>
        <dbReference type="SAM" id="Phobius"/>
    </source>
</evidence>
<evidence type="ECO:0008006" key="4">
    <source>
        <dbReference type="Google" id="ProtNLM"/>
    </source>
</evidence>
<feature type="transmembrane region" description="Helical" evidence="1">
    <location>
        <begin position="99"/>
        <end position="120"/>
    </location>
</feature>
<feature type="transmembrane region" description="Helical" evidence="1">
    <location>
        <begin position="7"/>
        <end position="28"/>
    </location>
</feature>
<gene>
    <name evidence="2" type="ORF">SAMN05216469_103346</name>
</gene>
<dbReference type="EMBL" id="FOAT01000003">
    <property type="protein sequence ID" value="SEK60519.1"/>
    <property type="molecule type" value="Genomic_DNA"/>
</dbReference>
<dbReference type="OrthoDB" id="1818152at2"/>
<protein>
    <recommendedName>
        <fullName evidence="4">DUF1648 domain-containing protein</fullName>
    </recommendedName>
</protein>
<sequence length="316" mass="34967">MYKAVKLIHRILIFACIAVTAGSLVYYLTKWGSLPDEPGIHFGSDRNFDVYASRVYGFYPHLISSITIGITAFSGWLIGRKSTGLNITEKGEKLFKAEIMLTIDVIALLVTLTFLEWTLAVSHQRALSNIVLVLIGAAFIAGGIGIIAEIITVMANKNKSAVKKGSDTFHRSCRTASWLLTVLYLPLLAFCWERLPSDDVTDQYHGLAYFANFDAYLAKWLLIVPSAVVIVILAVLEVIGSKAKKGGNEALVRFTDRLKLINGVFFFWWDLALMCEAPLGIISAGIYAALCVVCAVLYLRKRNRSDKGKYCIQKGK</sequence>
<keyword evidence="1" id="KW-1133">Transmembrane helix</keyword>
<dbReference type="Proteomes" id="UP000186015">
    <property type="component" value="Unassembled WGS sequence"/>
</dbReference>
<feature type="transmembrane region" description="Helical" evidence="1">
    <location>
        <begin position="257"/>
        <end position="274"/>
    </location>
</feature>
<reference evidence="2 3" key="1">
    <citation type="submission" date="2016-10" db="EMBL/GenBank/DDBJ databases">
        <authorList>
            <person name="de Groot N.N."/>
        </authorList>
    </citation>
    <scope>NUCLEOTIDE SEQUENCE [LARGE SCALE GENOMIC DNA]</scope>
    <source>
        <strain evidence="2 3">KH2T6</strain>
    </source>
</reference>
<feature type="transmembrane region" description="Helical" evidence="1">
    <location>
        <begin position="126"/>
        <end position="155"/>
    </location>
</feature>
<organism evidence="2 3">
    <name type="scientific">Ruminococcus albus</name>
    <dbReference type="NCBI Taxonomy" id="1264"/>
    <lineage>
        <taxon>Bacteria</taxon>
        <taxon>Bacillati</taxon>
        <taxon>Bacillota</taxon>
        <taxon>Clostridia</taxon>
        <taxon>Eubacteriales</taxon>
        <taxon>Oscillospiraceae</taxon>
        <taxon>Ruminococcus</taxon>
    </lineage>
</organism>
<name>A0A1H7IDG6_RUMAL</name>